<dbReference type="Proteomes" id="UP000076490">
    <property type="component" value="Unassembled WGS sequence"/>
</dbReference>
<dbReference type="AlphaFoldDB" id="A0A163F1P8"/>
<dbReference type="GO" id="GO:0003871">
    <property type="term" value="F:5-methyltetrahydropteroyltriglutamate-homocysteine S-methyltransferase activity"/>
    <property type="evidence" value="ECO:0007669"/>
    <property type="project" value="InterPro"/>
</dbReference>
<reference evidence="2 3" key="1">
    <citation type="submission" date="2016-01" db="EMBL/GenBank/DDBJ databases">
        <title>Whole genome sequencing of Bhargavaea cecembensis T14.</title>
        <authorList>
            <person name="Hong K.W."/>
        </authorList>
    </citation>
    <scope>NUCLEOTIDE SEQUENCE [LARGE SCALE GENOMIC DNA]</scope>
    <source>
        <strain evidence="2 3">T14</strain>
    </source>
</reference>
<dbReference type="RefSeq" id="WP_063181426.1">
    <property type="nucleotide sequence ID" value="NZ_LQNT01000010.1"/>
</dbReference>
<organism evidence="2 3">
    <name type="scientific">Bhargavaea cecembensis</name>
    <dbReference type="NCBI Taxonomy" id="394098"/>
    <lineage>
        <taxon>Bacteria</taxon>
        <taxon>Bacillati</taxon>
        <taxon>Bacillota</taxon>
        <taxon>Bacilli</taxon>
        <taxon>Bacillales</taxon>
        <taxon>Caryophanaceae</taxon>
        <taxon>Bhargavaea</taxon>
    </lineage>
</organism>
<protein>
    <submittedName>
        <fullName evidence="2">5-methyltetrahydropteroyltriglutamate--homocysteine methyltransferase</fullName>
    </submittedName>
</protein>
<sequence length="376" mass="42586">MTSNLTETQNIRTPFKADHVGSFLRPQRLKDAREQFSNGSITREELTRVEDEEIGKLVQAQLENGLSAVTDGEFRRSWWHLDFLAGLDGIEFREVENGTRKFTGIEVRPVGIKVTGKIGYSGNHPFIHHFRKLKEIAGDGTPVKFTIPSPNLVFGRAALETDVYQKKEEFYQDVIPAYHALIRDLYDAGCRYLQIDDTAWTSFFTEEERNRIREDGSDPDRLILQFAEAINGAIADRPDDLLVTMHICRGNFRSTHFTSGSYEAAGKVIFGGLDVDGLFLEFDDDRSGGFEPLRHVTRPDLTVVLGLVTSKHPELEDEELIKARIREASEFLPLEQLALSPQCGFASTEEGNKLTEDEQWAKIRHVVKIAEDVWGK</sequence>
<dbReference type="PANTHER" id="PTHR43844:SF1">
    <property type="entry name" value="METHIONINE SYNTHASE"/>
    <property type="match status" value="1"/>
</dbReference>
<dbReference type="NCBIfam" id="NF005085">
    <property type="entry name" value="PRK06520.1"/>
    <property type="match status" value="1"/>
</dbReference>
<dbReference type="GO" id="GO:0009086">
    <property type="term" value="P:methionine biosynthetic process"/>
    <property type="evidence" value="ECO:0007669"/>
    <property type="project" value="InterPro"/>
</dbReference>
<dbReference type="PANTHER" id="PTHR43844">
    <property type="entry name" value="METHIONINE SYNTHASE"/>
    <property type="match status" value="1"/>
</dbReference>
<dbReference type="InterPro" id="IPR038071">
    <property type="entry name" value="UROD/MetE-like_sf"/>
</dbReference>
<dbReference type="OrthoDB" id="6430685at2"/>
<evidence type="ECO:0000313" key="3">
    <source>
        <dbReference type="Proteomes" id="UP000076490"/>
    </source>
</evidence>
<proteinExistence type="predicted"/>
<comment type="caution">
    <text evidence="2">The sequence shown here is derived from an EMBL/GenBank/DDBJ whole genome shotgun (WGS) entry which is preliminary data.</text>
</comment>
<dbReference type="CDD" id="cd03311">
    <property type="entry name" value="CIMS_C_terminal_like"/>
    <property type="match status" value="1"/>
</dbReference>
<keyword evidence="2" id="KW-0489">Methyltransferase</keyword>
<gene>
    <name evidence="2" type="ORF">AV656_09410</name>
</gene>
<evidence type="ECO:0000259" key="1">
    <source>
        <dbReference type="Pfam" id="PF01717"/>
    </source>
</evidence>
<keyword evidence="2" id="KW-0808">Transferase</keyword>
<evidence type="ECO:0000313" key="2">
    <source>
        <dbReference type="EMBL" id="KZE37741.1"/>
    </source>
</evidence>
<feature type="domain" description="Cobalamin-independent methionine synthase MetE C-terminal/archaeal" evidence="1">
    <location>
        <begin position="19"/>
        <end position="371"/>
    </location>
</feature>
<dbReference type="GO" id="GO:0032259">
    <property type="term" value="P:methylation"/>
    <property type="evidence" value="ECO:0007669"/>
    <property type="project" value="UniProtKB-KW"/>
</dbReference>
<accession>A0A163F1P8</accession>
<dbReference type="GO" id="GO:0008270">
    <property type="term" value="F:zinc ion binding"/>
    <property type="evidence" value="ECO:0007669"/>
    <property type="project" value="InterPro"/>
</dbReference>
<dbReference type="EMBL" id="LQNT01000010">
    <property type="protein sequence ID" value="KZE37741.1"/>
    <property type="molecule type" value="Genomic_DNA"/>
</dbReference>
<dbReference type="InterPro" id="IPR002629">
    <property type="entry name" value="Met_Synth_C/arc"/>
</dbReference>
<name>A0A163F1P8_9BACL</name>
<dbReference type="Pfam" id="PF01717">
    <property type="entry name" value="Meth_synt_2"/>
    <property type="match status" value="1"/>
</dbReference>
<dbReference type="Gene3D" id="3.20.20.210">
    <property type="match status" value="1"/>
</dbReference>
<dbReference type="SUPFAM" id="SSF51726">
    <property type="entry name" value="UROD/MetE-like"/>
    <property type="match status" value="1"/>
</dbReference>